<evidence type="ECO:0000259" key="2">
    <source>
        <dbReference type="SMART" id="SM00278"/>
    </source>
</evidence>
<dbReference type="SMART" id="SM00278">
    <property type="entry name" value="HhH1"/>
    <property type="match status" value="2"/>
</dbReference>
<dbReference type="Gene3D" id="1.10.150.310">
    <property type="entry name" value="Tex RuvX-like domain-like"/>
    <property type="match status" value="1"/>
</dbReference>
<dbReference type="InterPro" id="IPR004509">
    <property type="entry name" value="Competence_ComEA_HhH"/>
</dbReference>
<keyword evidence="1" id="KW-1133">Transmembrane helix</keyword>
<dbReference type="Proteomes" id="UP000094296">
    <property type="component" value="Unassembled WGS sequence"/>
</dbReference>
<dbReference type="PANTHER" id="PTHR21180">
    <property type="entry name" value="ENDONUCLEASE/EXONUCLEASE/PHOSPHATASE FAMILY DOMAIN-CONTAINING PROTEIN 1"/>
    <property type="match status" value="1"/>
</dbReference>
<keyword evidence="4" id="KW-1185">Reference proteome</keyword>
<dbReference type="InterPro" id="IPR051675">
    <property type="entry name" value="Endo/Exo/Phosphatase_dom_1"/>
</dbReference>
<dbReference type="SUPFAM" id="SSF47781">
    <property type="entry name" value="RuvA domain 2-like"/>
    <property type="match status" value="1"/>
</dbReference>
<evidence type="ECO:0000313" key="4">
    <source>
        <dbReference type="Proteomes" id="UP000094296"/>
    </source>
</evidence>
<organism evidence="3 4">
    <name type="scientific">Desulfuribacillus alkaliarsenatis</name>
    <dbReference type="NCBI Taxonomy" id="766136"/>
    <lineage>
        <taxon>Bacteria</taxon>
        <taxon>Bacillati</taxon>
        <taxon>Bacillota</taxon>
        <taxon>Desulfuribacillia</taxon>
        <taxon>Desulfuribacillales</taxon>
        <taxon>Desulfuribacillaceae</taxon>
        <taxon>Desulfuribacillus</taxon>
    </lineage>
</organism>
<keyword evidence="1" id="KW-0472">Membrane</keyword>
<feature type="transmembrane region" description="Helical" evidence="1">
    <location>
        <begin position="10"/>
        <end position="28"/>
    </location>
</feature>
<dbReference type="PANTHER" id="PTHR21180:SF32">
    <property type="entry name" value="ENDONUCLEASE_EXONUCLEASE_PHOSPHATASE FAMILY DOMAIN-CONTAINING PROTEIN 1"/>
    <property type="match status" value="1"/>
</dbReference>
<dbReference type="NCBIfam" id="TIGR00426">
    <property type="entry name" value="competence protein ComEA helix-hairpin-helix repeat region"/>
    <property type="match status" value="1"/>
</dbReference>
<dbReference type="Gene3D" id="3.10.560.10">
    <property type="entry name" value="Outer membrane lipoprotein wza domain like"/>
    <property type="match status" value="1"/>
</dbReference>
<dbReference type="STRING" id="766136.BHF68_08805"/>
<dbReference type="RefSeq" id="WP_069643758.1">
    <property type="nucleotide sequence ID" value="NZ_MIJE01000032.1"/>
</dbReference>
<dbReference type="Pfam" id="PF10531">
    <property type="entry name" value="SLBB"/>
    <property type="match status" value="1"/>
</dbReference>
<keyword evidence="1" id="KW-0812">Transmembrane</keyword>
<evidence type="ECO:0000256" key="1">
    <source>
        <dbReference type="SAM" id="Phobius"/>
    </source>
</evidence>
<dbReference type="GO" id="GO:0015628">
    <property type="term" value="P:protein secretion by the type II secretion system"/>
    <property type="evidence" value="ECO:0007669"/>
    <property type="project" value="TreeGrafter"/>
</dbReference>
<evidence type="ECO:0000313" key="3">
    <source>
        <dbReference type="EMBL" id="OEF96252.1"/>
    </source>
</evidence>
<gene>
    <name evidence="3" type="ORF">BHF68_08805</name>
</gene>
<dbReference type="GO" id="GO:0006281">
    <property type="term" value="P:DNA repair"/>
    <property type="evidence" value="ECO:0007669"/>
    <property type="project" value="InterPro"/>
</dbReference>
<accession>A0A1E5G0A6</accession>
<dbReference type="GO" id="GO:0015627">
    <property type="term" value="C:type II protein secretion system complex"/>
    <property type="evidence" value="ECO:0007669"/>
    <property type="project" value="TreeGrafter"/>
</dbReference>
<dbReference type="InterPro" id="IPR019554">
    <property type="entry name" value="Soluble_ligand-bd"/>
</dbReference>
<dbReference type="OrthoDB" id="9790239at2"/>
<dbReference type="InterPro" id="IPR010994">
    <property type="entry name" value="RuvA_2-like"/>
</dbReference>
<comment type="caution">
    <text evidence="3">The sequence shown here is derived from an EMBL/GenBank/DDBJ whole genome shotgun (WGS) entry which is preliminary data.</text>
</comment>
<proteinExistence type="predicted"/>
<dbReference type="Pfam" id="PF12836">
    <property type="entry name" value="HHH_3"/>
    <property type="match status" value="1"/>
</dbReference>
<dbReference type="GO" id="GO:0003677">
    <property type="term" value="F:DNA binding"/>
    <property type="evidence" value="ECO:0007669"/>
    <property type="project" value="InterPro"/>
</dbReference>
<sequence>MTTISDRQKILIIILFSAILIASSFYFYKAHIQQTGIIIEISEQKDINDGAQVENGDRDIVSAPIYDEIYVHVKGAVKNPGVYKLDTSNRVVDAVNAAGGPLADGNLDLINLAAKLTDGQEVIVYTSVEEQQAWNTLASIASASDSNNVNSMVNINTATQEQLQVLPGIGPSRAEAIIRYREQHGAFQSIESIINVSGIGQVTFENIKDSITIQ</sequence>
<protein>
    <recommendedName>
        <fullName evidence="2">Helix-hairpin-helix DNA-binding motif class 1 domain-containing protein</fullName>
    </recommendedName>
</protein>
<reference evidence="3 4" key="1">
    <citation type="submission" date="2016-09" db="EMBL/GenBank/DDBJ databases">
        <title>Draft genome sequence for the type strain of Desulfuribacillus alkaliarsenatis AHT28, an obligately anaerobic, sulfidogenic bacterium isolated from Russian soda lake sediments.</title>
        <authorList>
            <person name="Abin C.A."/>
            <person name="Hollibaugh J.T."/>
        </authorList>
    </citation>
    <scope>NUCLEOTIDE SEQUENCE [LARGE SCALE GENOMIC DNA]</scope>
    <source>
        <strain evidence="3 4">AHT28</strain>
    </source>
</reference>
<feature type="domain" description="Helix-hairpin-helix DNA-binding motif class 1" evidence="2">
    <location>
        <begin position="191"/>
        <end position="210"/>
    </location>
</feature>
<dbReference type="InterPro" id="IPR003583">
    <property type="entry name" value="Hlx-hairpin-Hlx_DNA-bd_motif"/>
</dbReference>
<feature type="domain" description="Helix-hairpin-helix DNA-binding motif class 1" evidence="2">
    <location>
        <begin position="161"/>
        <end position="180"/>
    </location>
</feature>
<dbReference type="EMBL" id="MIJE01000032">
    <property type="protein sequence ID" value="OEF96252.1"/>
    <property type="molecule type" value="Genomic_DNA"/>
</dbReference>
<dbReference type="AlphaFoldDB" id="A0A1E5G0A6"/>
<name>A0A1E5G0A6_9FIRM</name>